<protein>
    <submittedName>
        <fullName evidence="1">DUF4493 domain-containing protein</fullName>
    </submittedName>
</protein>
<accession>A0A9D9EGI4</accession>
<reference evidence="1" key="2">
    <citation type="journal article" date="2021" name="PeerJ">
        <title>Extensive microbial diversity within the chicken gut microbiome revealed by metagenomics and culture.</title>
        <authorList>
            <person name="Gilroy R."/>
            <person name="Ravi A."/>
            <person name="Getino M."/>
            <person name="Pursley I."/>
            <person name="Horton D.L."/>
            <person name="Alikhan N.F."/>
            <person name="Baker D."/>
            <person name="Gharbi K."/>
            <person name="Hall N."/>
            <person name="Watson M."/>
            <person name="Adriaenssens E.M."/>
            <person name="Foster-Nyarko E."/>
            <person name="Jarju S."/>
            <person name="Secka A."/>
            <person name="Antonio M."/>
            <person name="Oren A."/>
            <person name="Chaudhuri R.R."/>
            <person name="La Ragione R."/>
            <person name="Hildebrand F."/>
            <person name="Pallen M.J."/>
        </authorList>
    </citation>
    <scope>NUCLEOTIDE SEQUENCE</scope>
    <source>
        <strain evidence="1">D5-748</strain>
    </source>
</reference>
<dbReference type="InterPro" id="IPR027840">
    <property type="entry name" value="DUF4493"/>
</dbReference>
<evidence type="ECO:0000313" key="1">
    <source>
        <dbReference type="EMBL" id="MBO8446111.1"/>
    </source>
</evidence>
<dbReference type="Proteomes" id="UP000823619">
    <property type="component" value="Unassembled WGS sequence"/>
</dbReference>
<sequence length="754" mass="81695">MRRTGFILAGFAVLLSACTEGQLAVPSSEEQGGVVIMLSSDESTNAVPSMKAGGGDASSETDLPDIDDFEVEIYSLSSGWRLYRDTYANTVGKTIALNAGEYRLLAQHGDSLGIGFNSIWYAADTQFTVHGQTTEEISAVAKMSKVKVAIEYGPNLMQKYSQYHSRVRLDGSSSRYLRFEKDETRAGYLPAGSLGYEFYVNVEGDWMYYPAAPVECSPNDFITFHVELDLGSGSLKVVTVRVDDSMEEVLNEETIPAEAAPKDPPAITLSGFDDNNSYSFIEADGAALAQADIVAKGGIKSCVLGIESEYLSALGVPASVDLTASESLDDAVVEALRSVGMRWPRSMEGVRFANVDFTSSADVLKYDKEASVPFSGTFTLMVTDELDRQAAATFTVTNNEPETPAFAPAEGNAFAKRFKGFTASITKGNPAAIGIQYSTDGTDWTTVYPESVSDGTATFADITGLAPETQYQVRAIYNENEDYATVPVTLTTEAAAQVGNAGFEEWHSVRLYHQSVLWATNDIYGYYFWPESALEESRWWDTSNGTTTPDPGSSSVWDYRSASGVVPTADEGNTASYHLRTHDGQSSLTTEGHNGNAVEIATVGWGTGNSWISESSTPSNRTAGCLVMGTYGSENYGKDFSSRPTSVTFWYKYHSYNGETTTPYVELFDVDNNRVGYGSMQITASAYSYVQARIDIGYTSLSKAVRMTVVFPSTDSSSPSTKAVQGSYSAFAGYLDSRHIGSILTVDDVELIYE</sequence>
<gene>
    <name evidence="1" type="ORF">IAC23_10545</name>
</gene>
<name>A0A9D9EGI4_9BACT</name>
<dbReference type="AlphaFoldDB" id="A0A9D9EGI4"/>
<dbReference type="Pfam" id="PF14900">
    <property type="entry name" value="DUF4493"/>
    <property type="match status" value="1"/>
</dbReference>
<dbReference type="Gene3D" id="2.60.120.890">
    <property type="entry name" value="BT2081, beta-jelly-roll domain"/>
    <property type="match status" value="1"/>
</dbReference>
<comment type="caution">
    <text evidence="1">The sequence shown here is derived from an EMBL/GenBank/DDBJ whole genome shotgun (WGS) entry which is preliminary data.</text>
</comment>
<reference evidence="1" key="1">
    <citation type="submission" date="2020-10" db="EMBL/GenBank/DDBJ databases">
        <authorList>
            <person name="Gilroy R."/>
        </authorList>
    </citation>
    <scope>NUCLEOTIDE SEQUENCE</scope>
    <source>
        <strain evidence="1">D5-748</strain>
    </source>
</reference>
<dbReference type="InterPro" id="IPR038653">
    <property type="entry name" value="Put_CMD_sf"/>
</dbReference>
<evidence type="ECO:0000313" key="2">
    <source>
        <dbReference type="Proteomes" id="UP000823619"/>
    </source>
</evidence>
<proteinExistence type="predicted"/>
<dbReference type="PROSITE" id="PS51257">
    <property type="entry name" value="PROKAR_LIPOPROTEIN"/>
    <property type="match status" value="1"/>
</dbReference>
<dbReference type="EMBL" id="JADIMO010000139">
    <property type="protein sequence ID" value="MBO8446111.1"/>
    <property type="molecule type" value="Genomic_DNA"/>
</dbReference>
<organism evidence="1 2">
    <name type="scientific">Candidatus Cryptobacteroides merdavium</name>
    <dbReference type="NCBI Taxonomy" id="2840769"/>
    <lineage>
        <taxon>Bacteria</taxon>
        <taxon>Pseudomonadati</taxon>
        <taxon>Bacteroidota</taxon>
        <taxon>Bacteroidia</taxon>
        <taxon>Bacteroidales</taxon>
        <taxon>Candidatus Cryptobacteroides</taxon>
    </lineage>
</organism>